<reference evidence="2" key="1">
    <citation type="journal article" date="2021" name="BMC Genomics">
        <title>Chromosome-level genome assembly and manually-curated proteome of model necrotroph Parastagonospora nodorum Sn15 reveals a genome-wide trove of candidate effector homologs, and redundancy of virulence-related functions within an accessory chromosome.</title>
        <authorList>
            <person name="Bertazzoni S."/>
            <person name="Jones D.A.B."/>
            <person name="Phan H.T."/>
            <person name="Tan K.-C."/>
            <person name="Hane J.K."/>
        </authorList>
    </citation>
    <scope>NUCLEOTIDE SEQUENCE [LARGE SCALE GENOMIC DNA]</scope>
    <source>
        <strain evidence="2">SN15 / ATCC MYA-4574 / FGSC 10173)</strain>
    </source>
</reference>
<keyword evidence="2" id="KW-1185">Reference proteome</keyword>
<gene>
    <name evidence="1" type="ORF">JI435_417110</name>
</gene>
<evidence type="ECO:0000313" key="1">
    <source>
        <dbReference type="EMBL" id="QRD01654.1"/>
    </source>
</evidence>
<accession>A0A7U2I4R6</accession>
<name>A0A7U2I4R6_PHANO</name>
<evidence type="ECO:0000313" key="2">
    <source>
        <dbReference type="Proteomes" id="UP000663193"/>
    </source>
</evidence>
<dbReference type="AlphaFoldDB" id="A0A7U2I4R6"/>
<proteinExistence type="predicted"/>
<dbReference type="EMBL" id="CP069034">
    <property type="protein sequence ID" value="QRD01654.1"/>
    <property type="molecule type" value="Genomic_DNA"/>
</dbReference>
<sequence length="56" mass="6133">MRNNVVATTVLHNGFGVTTSTAKSKCEDHDMPSAAFKVSKILQRCITSSHRVWALS</sequence>
<organism evidence="1 2">
    <name type="scientific">Phaeosphaeria nodorum (strain SN15 / ATCC MYA-4574 / FGSC 10173)</name>
    <name type="common">Glume blotch fungus</name>
    <name type="synonym">Parastagonospora nodorum</name>
    <dbReference type="NCBI Taxonomy" id="321614"/>
    <lineage>
        <taxon>Eukaryota</taxon>
        <taxon>Fungi</taxon>
        <taxon>Dikarya</taxon>
        <taxon>Ascomycota</taxon>
        <taxon>Pezizomycotina</taxon>
        <taxon>Dothideomycetes</taxon>
        <taxon>Pleosporomycetidae</taxon>
        <taxon>Pleosporales</taxon>
        <taxon>Pleosporineae</taxon>
        <taxon>Phaeosphaeriaceae</taxon>
        <taxon>Parastagonospora</taxon>
    </lineage>
</organism>
<protein>
    <submittedName>
        <fullName evidence="1">Uncharacterized protein</fullName>
    </submittedName>
</protein>
<dbReference type="VEuPathDB" id="FungiDB:JI435_417110"/>
<dbReference type="Proteomes" id="UP000663193">
    <property type="component" value="Chromosome 12"/>
</dbReference>